<protein>
    <submittedName>
        <fullName evidence="1">Cell wall binding repeat 2</fullName>
    </submittedName>
</protein>
<dbReference type="InterPro" id="IPR007253">
    <property type="entry name" value="Cell_wall-bd_2"/>
</dbReference>
<reference evidence="1 2" key="1">
    <citation type="submission" date="2018-06" db="EMBL/GenBank/DDBJ databases">
        <authorList>
            <consortium name="Pathogen Informatics"/>
            <person name="Doyle S."/>
        </authorList>
    </citation>
    <scope>NUCLEOTIDE SEQUENCE [LARGE SCALE GENOMIC DNA]</scope>
    <source>
        <strain evidence="1 2">NCTC11460</strain>
    </source>
</reference>
<proteinExistence type="predicted"/>
<gene>
    <name evidence="1" type="ORF">NCTC11460_00007</name>
</gene>
<dbReference type="RefSeq" id="WP_242978011.1">
    <property type="nucleotide sequence ID" value="NZ_UGTB01000002.1"/>
</dbReference>
<evidence type="ECO:0000313" key="2">
    <source>
        <dbReference type="Proteomes" id="UP000255101"/>
    </source>
</evidence>
<evidence type="ECO:0000313" key="1">
    <source>
        <dbReference type="EMBL" id="SUB57973.1"/>
    </source>
</evidence>
<dbReference type="Pfam" id="PF04122">
    <property type="entry name" value="CW_binding_2"/>
    <property type="match status" value="1"/>
</dbReference>
<organism evidence="1 2">
    <name type="scientific">Peptostreptococcus anaerobius</name>
    <dbReference type="NCBI Taxonomy" id="1261"/>
    <lineage>
        <taxon>Bacteria</taxon>
        <taxon>Bacillati</taxon>
        <taxon>Bacillota</taxon>
        <taxon>Clostridia</taxon>
        <taxon>Peptostreptococcales</taxon>
        <taxon>Peptostreptococcaceae</taxon>
        <taxon>Peptostreptococcus</taxon>
    </lineage>
</organism>
<accession>A0A379C6W5</accession>
<sequence length="72" mass="8029">MISQVEGSLNRVLDKNRIAGSNRIETNTKVIDKFYENKYSLKAFTTRSDAPIDAITVSALAQRTDSPVILGW</sequence>
<dbReference type="Proteomes" id="UP000255101">
    <property type="component" value="Unassembled WGS sequence"/>
</dbReference>
<name>A0A379C6W5_9FIRM</name>
<dbReference type="EMBL" id="UGTB01000002">
    <property type="protein sequence ID" value="SUB57973.1"/>
    <property type="molecule type" value="Genomic_DNA"/>
</dbReference>
<dbReference type="AlphaFoldDB" id="A0A379C6W5"/>